<accession>A0A075JI54</accession>
<dbReference type="Proteomes" id="UP000027986">
    <property type="component" value="Chromosome"/>
</dbReference>
<dbReference type="RefSeq" id="WP_038569452.1">
    <property type="nucleotide sequence ID" value="NZ_CP008889.1"/>
</dbReference>
<comment type="similarity">
    <text evidence="1 5 8">Belongs to the pyrroline-5-carboxylate reductase family.</text>
</comment>
<evidence type="ECO:0000256" key="2">
    <source>
        <dbReference type="ARBA" id="ARBA00022857"/>
    </source>
</evidence>
<evidence type="ECO:0000259" key="10">
    <source>
        <dbReference type="Pfam" id="PF14748"/>
    </source>
</evidence>
<dbReference type="PIRSF" id="PIRSF000193">
    <property type="entry name" value="Pyrrol-5-carb_rd"/>
    <property type="match status" value="1"/>
</dbReference>
<dbReference type="Gene3D" id="1.10.3730.10">
    <property type="entry name" value="ProC C-terminal domain-like"/>
    <property type="match status" value="1"/>
</dbReference>
<keyword evidence="3 5" id="KW-0560">Oxidoreductase</keyword>
<dbReference type="GO" id="GO:0005737">
    <property type="term" value="C:cytoplasm"/>
    <property type="evidence" value="ECO:0007669"/>
    <property type="project" value="UniProtKB-SubCell"/>
</dbReference>
<evidence type="ECO:0000256" key="4">
    <source>
        <dbReference type="ARBA" id="ARBA00058118"/>
    </source>
</evidence>
<dbReference type="GO" id="GO:0004735">
    <property type="term" value="F:pyrroline-5-carboxylate reductase activity"/>
    <property type="evidence" value="ECO:0007669"/>
    <property type="project" value="UniProtKB-UniRule"/>
</dbReference>
<dbReference type="NCBIfam" id="TIGR00112">
    <property type="entry name" value="proC"/>
    <property type="match status" value="1"/>
</dbReference>
<evidence type="ECO:0000313" key="12">
    <source>
        <dbReference type="Proteomes" id="UP000027986"/>
    </source>
</evidence>
<keyword evidence="5 8" id="KW-0028">Amino-acid biosynthesis</keyword>
<evidence type="ECO:0000256" key="6">
    <source>
        <dbReference type="NCBIfam" id="TIGR00112"/>
    </source>
</evidence>
<evidence type="ECO:0000256" key="8">
    <source>
        <dbReference type="RuleBase" id="RU003903"/>
    </source>
</evidence>
<dbReference type="FunFam" id="1.10.3730.10:FF:000001">
    <property type="entry name" value="Pyrroline-5-carboxylate reductase"/>
    <property type="match status" value="1"/>
</dbReference>
<dbReference type="PANTHER" id="PTHR11645">
    <property type="entry name" value="PYRROLINE-5-CARBOXYLATE REDUCTASE"/>
    <property type="match status" value="1"/>
</dbReference>
<dbReference type="InterPro" id="IPR036291">
    <property type="entry name" value="NAD(P)-bd_dom_sf"/>
</dbReference>
<dbReference type="InterPro" id="IPR028939">
    <property type="entry name" value="P5C_Rdtase_cat_N"/>
</dbReference>
<keyword evidence="5" id="KW-0963">Cytoplasm</keyword>
<proteinExistence type="inferred from homology"/>
<comment type="catalytic activity">
    <reaction evidence="5">
        <text>L-proline + NAD(+) = (S)-1-pyrroline-5-carboxylate + NADH + 2 H(+)</text>
        <dbReference type="Rhea" id="RHEA:14105"/>
        <dbReference type="ChEBI" id="CHEBI:15378"/>
        <dbReference type="ChEBI" id="CHEBI:17388"/>
        <dbReference type="ChEBI" id="CHEBI:57540"/>
        <dbReference type="ChEBI" id="CHEBI:57945"/>
        <dbReference type="ChEBI" id="CHEBI:60039"/>
        <dbReference type="EC" id="1.5.1.2"/>
    </reaction>
</comment>
<dbReference type="SUPFAM" id="SSF48179">
    <property type="entry name" value="6-phosphogluconate dehydrogenase C-terminal domain-like"/>
    <property type="match status" value="1"/>
</dbReference>
<dbReference type="Pfam" id="PF14748">
    <property type="entry name" value="P5CR_dimer"/>
    <property type="match status" value="1"/>
</dbReference>
<evidence type="ECO:0000256" key="5">
    <source>
        <dbReference type="HAMAP-Rule" id="MF_01925"/>
    </source>
</evidence>
<dbReference type="InterPro" id="IPR029036">
    <property type="entry name" value="P5CR_dimer"/>
</dbReference>
<dbReference type="InterPro" id="IPR000304">
    <property type="entry name" value="Pyrroline-COOH_reductase"/>
</dbReference>
<dbReference type="Pfam" id="PF03807">
    <property type="entry name" value="F420_oxidored"/>
    <property type="match status" value="1"/>
</dbReference>
<dbReference type="GO" id="GO:0055129">
    <property type="term" value="P:L-proline biosynthetic process"/>
    <property type="evidence" value="ECO:0007669"/>
    <property type="project" value="UniProtKB-UniRule"/>
</dbReference>
<name>A0A075JI54_9MICO</name>
<dbReference type="SUPFAM" id="SSF51735">
    <property type="entry name" value="NAD(P)-binding Rossmann-fold domains"/>
    <property type="match status" value="1"/>
</dbReference>
<evidence type="ECO:0000259" key="9">
    <source>
        <dbReference type="Pfam" id="PF03807"/>
    </source>
</evidence>
<feature type="binding site" evidence="7">
    <location>
        <begin position="11"/>
        <end position="16"/>
    </location>
    <ligand>
        <name>NADP(+)</name>
        <dbReference type="ChEBI" id="CHEBI:58349"/>
    </ligand>
</feature>
<dbReference type="InterPro" id="IPR053790">
    <property type="entry name" value="P5CR-like_CS"/>
</dbReference>
<dbReference type="HOGENOM" id="CLU_042344_3_1_11"/>
<gene>
    <name evidence="5" type="primary">proC</name>
    <name evidence="11" type="ORF">HX89_12420</name>
</gene>
<feature type="binding site" evidence="7">
    <location>
        <position position="59"/>
    </location>
    <ligand>
        <name>NADPH</name>
        <dbReference type="ChEBI" id="CHEBI:57783"/>
    </ligand>
</feature>
<dbReference type="EC" id="1.5.1.2" evidence="5 6"/>
<keyword evidence="2 5" id="KW-0521">NADP</keyword>
<dbReference type="GeneID" id="41841874"/>
<evidence type="ECO:0000313" key="11">
    <source>
        <dbReference type="EMBL" id="AIF41604.1"/>
    </source>
</evidence>
<feature type="domain" description="Pyrroline-5-carboxylate reductase catalytic N-terminal" evidence="9">
    <location>
        <begin position="7"/>
        <end position="101"/>
    </location>
</feature>
<sequence length="269" mass="27631">MTKSARRIAFIGTGNMNEAVMAGALAGGFDADDVVATSRRVERGTQLREKYGVATMTSNPDAVASAETVVLGVKPYQLDDVLEEIGPHLADGAVVVSLAVGRSTISLEEHLPDGAAVVRVMPNTPAMVGAGMHAVTPGAHCDDDQLARAKTLLAASGDVITVAEKDHDAVTAVSGSGPAYLFYLADAMIEAGVLLGLQRDVAHRLAVQTIVGAGTMLAESGESPVQLREKVSSPGGTTITALAELDQRAVRAAMVAAMKACHDKSASMG</sequence>
<reference evidence="11 12" key="1">
    <citation type="submission" date="2014-07" db="EMBL/GenBank/DDBJ databases">
        <title>Genome Sequencing of Dermacoccus nishinomiyaensis.</title>
        <authorList>
            <person name="Hong K.W."/>
            <person name="Chan K.G."/>
        </authorList>
    </citation>
    <scope>NUCLEOTIDE SEQUENCE [LARGE SCALE GENOMIC DNA]</scope>
    <source>
        <strain evidence="11 12">M25</strain>
    </source>
</reference>
<organism evidence="11 12">
    <name type="scientific">Dermacoccus nishinomiyaensis</name>
    <dbReference type="NCBI Taxonomy" id="1274"/>
    <lineage>
        <taxon>Bacteria</taxon>
        <taxon>Bacillati</taxon>
        <taxon>Actinomycetota</taxon>
        <taxon>Actinomycetes</taxon>
        <taxon>Micrococcales</taxon>
        <taxon>Dermacoccaceae</taxon>
        <taxon>Dermacoccus</taxon>
    </lineage>
</organism>
<dbReference type="UniPathway" id="UPA00098">
    <property type="reaction ID" value="UER00361"/>
</dbReference>
<evidence type="ECO:0000256" key="7">
    <source>
        <dbReference type="PIRSR" id="PIRSR000193-1"/>
    </source>
</evidence>
<keyword evidence="5 8" id="KW-0641">Proline biosynthesis</keyword>
<dbReference type="InterPro" id="IPR008927">
    <property type="entry name" value="6-PGluconate_DH-like_C_sf"/>
</dbReference>
<dbReference type="HAMAP" id="MF_01925">
    <property type="entry name" value="P5C_reductase"/>
    <property type="match status" value="1"/>
</dbReference>
<evidence type="ECO:0000256" key="3">
    <source>
        <dbReference type="ARBA" id="ARBA00023002"/>
    </source>
</evidence>
<dbReference type="Gene3D" id="3.40.50.720">
    <property type="entry name" value="NAD(P)-binding Rossmann-like Domain"/>
    <property type="match status" value="1"/>
</dbReference>
<feature type="binding site" evidence="7">
    <location>
        <position position="38"/>
    </location>
    <ligand>
        <name>NADP(+)</name>
        <dbReference type="ChEBI" id="CHEBI:58349"/>
    </ligand>
</feature>
<dbReference type="PROSITE" id="PS00521">
    <property type="entry name" value="P5CR"/>
    <property type="match status" value="1"/>
</dbReference>
<dbReference type="PANTHER" id="PTHR11645:SF0">
    <property type="entry name" value="PYRROLINE-5-CARBOXYLATE REDUCTASE 3"/>
    <property type="match status" value="1"/>
</dbReference>
<dbReference type="EMBL" id="CP008889">
    <property type="protein sequence ID" value="AIF41604.1"/>
    <property type="molecule type" value="Genomic_DNA"/>
</dbReference>
<protein>
    <recommendedName>
        <fullName evidence="5 6">Pyrroline-5-carboxylate reductase</fullName>
        <shortName evidence="5">P5C reductase</shortName>
        <shortName evidence="5">P5CR</shortName>
        <ecNumber evidence="5 6">1.5.1.2</ecNumber>
    </recommendedName>
    <alternativeName>
        <fullName evidence="5">PCA reductase</fullName>
    </alternativeName>
</protein>
<feature type="domain" description="Pyrroline-5-carboxylate reductase dimerisation" evidence="10">
    <location>
        <begin position="164"/>
        <end position="268"/>
    </location>
</feature>
<dbReference type="AlphaFoldDB" id="A0A075JI54"/>
<dbReference type="eggNOG" id="COG0345">
    <property type="taxonomic scope" value="Bacteria"/>
</dbReference>
<comment type="function">
    <text evidence="4 5">Catalyzes the reduction of 1-pyrroline-5-carboxylate (PCA) to L-proline.</text>
</comment>
<comment type="pathway">
    <text evidence="5 8">Amino-acid biosynthesis; L-proline biosynthesis; L-proline from L-glutamate 5-semialdehyde: step 1/1.</text>
</comment>
<dbReference type="KEGG" id="dni:HX89_12420"/>
<evidence type="ECO:0000256" key="1">
    <source>
        <dbReference type="ARBA" id="ARBA00005525"/>
    </source>
</evidence>
<comment type="catalytic activity">
    <reaction evidence="5 8">
        <text>L-proline + NADP(+) = (S)-1-pyrroline-5-carboxylate + NADPH + 2 H(+)</text>
        <dbReference type="Rhea" id="RHEA:14109"/>
        <dbReference type="ChEBI" id="CHEBI:15378"/>
        <dbReference type="ChEBI" id="CHEBI:17388"/>
        <dbReference type="ChEBI" id="CHEBI:57783"/>
        <dbReference type="ChEBI" id="CHEBI:58349"/>
        <dbReference type="ChEBI" id="CHEBI:60039"/>
        <dbReference type="EC" id="1.5.1.2"/>
    </reaction>
</comment>
<keyword evidence="12" id="KW-1185">Reference proteome</keyword>
<comment type="subcellular location">
    <subcellularLocation>
        <location evidence="5">Cytoplasm</location>
    </subcellularLocation>
</comment>
<dbReference type="OrthoDB" id="9805754at2"/>